<dbReference type="FunFam" id="1.10.533.10:FF:000124">
    <property type="entry name" value="Uncharacterized protein"/>
    <property type="match status" value="1"/>
</dbReference>
<keyword evidence="3" id="KW-0342">GTP-binding</keyword>
<evidence type="ECO:0000256" key="4">
    <source>
        <dbReference type="PROSITE-ProRule" id="PRU01052"/>
    </source>
</evidence>
<sequence length="1332" mass="152626">MRLEMCTRLLGTADAFALGHRMSPHTFGIWMGTKVLRGKDFTIVLLDTEGIDAPGASAGQDASILVLTILLSSKLIYNSQNVPYKGDLEKMQCFVNLADEISVKRGKKSGVSAFREFFPDFLWLLRDVSLNMEDENGREMDPTEYLVTKVLQRQDVGQAILASFSSIECATLERPSGDTTIMTNIAQHTNSLNPKFTKGVDELIESLLQKARAKRGYNKGSTVNGLALSIMTKQYVEAVNDPNSIPALDNTWKNTVEVMWGKAIEKAVMEYKHQMQEVKDKLIRRVGHLGTSAEDLGHGNRTVVDRLEKRLIQREARTEYNAIRSDVTGGELLHFIQQNEETSKIFCQKLSERLLVTVRKRVDFPAKDYDYSELEMEVCRAQQQYKKKARGPQKWVVLQEMTKNCEQLKAEFKKIEEHHKKLMLARQKAKDAERRAKEREEQLQQLRQQAQDMSRAQREILQKLEEQHKKMMEEVQQEAQEQREQKFQELVVELVGEIMKQEMEELLSKLRELLLKCVLEAQQHELDVTRQELESLRKAIDDLPSTPSKIQNATPQEIFHMLEADNKIGEANCGLLKELLVALNKTKLAKEVEDLERDEHVSWLHSKLGFKVEKLTSKADETTIQGSSIPLILPNDMKYNASTGAVQKIQDAQRTSLQIVQEALALLEGIEEPVSVLAICGPCRTGKSYILSRLLGTSDAFELGHFADPQTFGIWMGTKVLRGKDFTIVLLDTEGIDAPAASAVQDASILVLTILLSSRVIYNSLNVPCKGDLEKMQCFIQLAKGLTVKKGEKIQTSLFHEFFPDFLWLLRDASLKFRDKNGKNITPTKYLITEVLESDPDNFPESTSDAVGRAILKFFPSVECKTLERPSEKKEVMNNIAQHTEKLNPEFNQGVENLTEWLLQKSRAKKGFDKVSTISGLALSIMAKQYVEAVNDPNSIPTLDNTWKNTIEVMRVRAIEEAVKAYKHQMHAKIAAATNNGKVPLEESEETEQHLKPVTRGRRKQNTRSPPSQPTLMDLHKKVLNDVTDIFLEKIGHFGISSGDQYRENTFVVEQMQKRLVQREERSVDYVAADGTTRKQEGFVVTGGELLQYIQQNRELSKSFCQDLFERLSDPIRKLQLSPYKDGRKHAELPPANYDMKKLTRDLTDARQQYEKQARGPEKWVVLQEMIKDSGKLKDSLKKVKGYQTEIMQAQQREQEAELRAKEVERELQEVRQQVQDIQQTQEENLRKLIQQYEEQIDKIKQEMEEQFKVERKIIEDLRKAEMKEQAKIAMDRLEKLKAETTKRIEQMEKEQADLIQKQKELENKRRILWPLSSIFTKDDDGEQCTLL</sequence>
<dbReference type="Pfam" id="PF02841">
    <property type="entry name" value="GBP_C"/>
    <property type="match status" value="2"/>
</dbReference>
<proteinExistence type="inferred from homology"/>
<evidence type="ECO:0000256" key="6">
    <source>
        <dbReference type="SAM" id="MobiDB-lite"/>
    </source>
</evidence>
<dbReference type="PROSITE" id="PS50168">
    <property type="entry name" value="DED"/>
    <property type="match status" value="1"/>
</dbReference>
<dbReference type="InterPro" id="IPR030386">
    <property type="entry name" value="G_GB1_RHD3_dom"/>
</dbReference>
<feature type="domain" description="DED" evidence="7">
    <location>
        <begin position="527"/>
        <end position="594"/>
    </location>
</feature>
<dbReference type="SUPFAM" id="SSF47986">
    <property type="entry name" value="DEATH domain"/>
    <property type="match status" value="1"/>
</dbReference>
<dbReference type="GO" id="GO:0003924">
    <property type="term" value="F:GTPase activity"/>
    <property type="evidence" value="ECO:0007669"/>
    <property type="project" value="InterPro"/>
</dbReference>
<dbReference type="eggNOG" id="KOG2037">
    <property type="taxonomic scope" value="Eukaryota"/>
</dbReference>
<dbReference type="GO" id="GO:0005525">
    <property type="term" value="F:GTP binding"/>
    <property type="evidence" value="ECO:0007669"/>
    <property type="project" value="UniProtKB-KW"/>
</dbReference>
<dbReference type="InterPro" id="IPR036543">
    <property type="entry name" value="Guanylate-bd_C_sf"/>
</dbReference>
<evidence type="ECO:0000259" key="8">
    <source>
        <dbReference type="PROSITE" id="PS51715"/>
    </source>
</evidence>
<dbReference type="InterPro" id="IPR011029">
    <property type="entry name" value="DEATH-like_dom_sf"/>
</dbReference>
<dbReference type="InterPro" id="IPR027417">
    <property type="entry name" value="P-loop_NTPase"/>
</dbReference>
<dbReference type="PROSITE" id="PS51715">
    <property type="entry name" value="G_GB1_RHD3"/>
    <property type="match status" value="1"/>
</dbReference>
<name>C3ZCA2_BRAFL</name>
<comment type="similarity">
    <text evidence="4">Belongs to the TRAFAC class dynamin-like GTPase superfamily. GB1/RHD3 GTPase family.</text>
</comment>
<dbReference type="Pfam" id="PF02263">
    <property type="entry name" value="GBP"/>
    <property type="match status" value="2"/>
</dbReference>
<evidence type="ECO:0000313" key="9">
    <source>
        <dbReference type="EMBL" id="EEN49874.1"/>
    </source>
</evidence>
<dbReference type="SUPFAM" id="SSF52540">
    <property type="entry name" value="P-loop containing nucleoside triphosphate hydrolases"/>
    <property type="match status" value="2"/>
</dbReference>
<dbReference type="GO" id="GO:0042981">
    <property type="term" value="P:regulation of apoptotic process"/>
    <property type="evidence" value="ECO:0007669"/>
    <property type="project" value="InterPro"/>
</dbReference>
<dbReference type="InterPro" id="IPR003191">
    <property type="entry name" value="Guanylate-bd/ATL_C"/>
</dbReference>
<dbReference type="InParanoid" id="C3ZCA2"/>
<dbReference type="FunFam" id="3.40.50.300:FF:003009">
    <property type="entry name" value="Uncharacterized protein"/>
    <property type="match status" value="1"/>
</dbReference>
<evidence type="ECO:0000259" key="7">
    <source>
        <dbReference type="PROSITE" id="PS50168"/>
    </source>
</evidence>
<evidence type="ECO:0000256" key="2">
    <source>
        <dbReference type="ARBA" id="ARBA00022801"/>
    </source>
</evidence>
<evidence type="ECO:0000256" key="3">
    <source>
        <dbReference type="ARBA" id="ARBA00023134"/>
    </source>
</evidence>
<keyword evidence="5" id="KW-0175">Coiled coil</keyword>
<dbReference type="SUPFAM" id="SSF48340">
    <property type="entry name" value="Interferon-induced guanylate-binding protein 1 (GBP1), C-terminal domain"/>
    <property type="match status" value="2"/>
</dbReference>
<dbReference type="InterPro" id="IPR015894">
    <property type="entry name" value="Guanylate-bd_N"/>
</dbReference>
<dbReference type="InterPro" id="IPR001875">
    <property type="entry name" value="DED_dom"/>
</dbReference>
<evidence type="ECO:0000256" key="5">
    <source>
        <dbReference type="SAM" id="Coils"/>
    </source>
</evidence>
<accession>C3ZCA2</accession>
<feature type="compositionally biased region" description="Basic residues" evidence="6">
    <location>
        <begin position="997"/>
        <end position="1006"/>
    </location>
</feature>
<dbReference type="Gene3D" id="3.40.50.300">
    <property type="entry name" value="P-loop containing nucleotide triphosphate hydrolases"/>
    <property type="match status" value="2"/>
</dbReference>
<feature type="coiled-coil region" evidence="5">
    <location>
        <begin position="1140"/>
        <end position="1312"/>
    </location>
</feature>
<feature type="coiled-coil region" evidence="5">
    <location>
        <begin position="398"/>
        <end position="539"/>
    </location>
</feature>
<evidence type="ECO:0000256" key="1">
    <source>
        <dbReference type="ARBA" id="ARBA00022741"/>
    </source>
</evidence>
<feature type="domain" description="GB1/RHD3-type G" evidence="8">
    <location>
        <begin position="671"/>
        <end position="916"/>
    </location>
</feature>
<protein>
    <recommendedName>
        <fullName evidence="10">GB1/RHD3-type G domain-containing protein</fullName>
    </recommendedName>
</protein>
<reference evidence="9" key="1">
    <citation type="journal article" date="2008" name="Nature">
        <title>The amphioxus genome and the evolution of the chordate karyotype.</title>
        <authorList>
            <consortium name="US DOE Joint Genome Institute (JGI-PGF)"/>
            <person name="Putnam N.H."/>
            <person name="Butts T."/>
            <person name="Ferrier D.E.K."/>
            <person name="Furlong R.F."/>
            <person name="Hellsten U."/>
            <person name="Kawashima T."/>
            <person name="Robinson-Rechavi M."/>
            <person name="Shoguchi E."/>
            <person name="Terry A."/>
            <person name="Yu J.-K."/>
            <person name="Benito-Gutierrez E.L."/>
            <person name="Dubchak I."/>
            <person name="Garcia-Fernandez J."/>
            <person name="Gibson-Brown J.J."/>
            <person name="Grigoriev I.V."/>
            <person name="Horton A.C."/>
            <person name="de Jong P.J."/>
            <person name="Jurka J."/>
            <person name="Kapitonov V.V."/>
            <person name="Kohara Y."/>
            <person name="Kuroki Y."/>
            <person name="Lindquist E."/>
            <person name="Lucas S."/>
            <person name="Osoegawa K."/>
            <person name="Pennacchio L.A."/>
            <person name="Salamov A.A."/>
            <person name="Satou Y."/>
            <person name="Sauka-Spengler T."/>
            <person name="Schmutz J."/>
            <person name="Shin-I T."/>
            <person name="Toyoda A."/>
            <person name="Bronner-Fraser M."/>
            <person name="Fujiyama A."/>
            <person name="Holland L.Z."/>
            <person name="Holland P.W.H."/>
            <person name="Satoh N."/>
            <person name="Rokhsar D.S."/>
        </authorList>
    </citation>
    <scope>NUCLEOTIDE SEQUENCE [LARGE SCALE GENOMIC DNA]</scope>
    <source>
        <strain evidence="9">S238N-H82</strain>
        <tissue evidence="9">Testes</tissue>
    </source>
</reference>
<dbReference type="PANTHER" id="PTHR10751">
    <property type="entry name" value="GUANYLATE BINDING PROTEIN"/>
    <property type="match status" value="1"/>
</dbReference>
<keyword evidence="1" id="KW-0547">Nucleotide-binding</keyword>
<gene>
    <name evidence="9" type="ORF">BRAFLDRAFT_75677</name>
</gene>
<feature type="region of interest" description="Disordered" evidence="6">
    <location>
        <begin position="981"/>
        <end position="1016"/>
    </location>
</feature>
<dbReference type="Gene3D" id="1.20.1000.10">
    <property type="entry name" value="Guanylate-binding protein, C-terminal domain"/>
    <property type="match status" value="2"/>
</dbReference>
<dbReference type="FunFam" id="1.20.1000.10:FF:000005">
    <property type="entry name" value="Uncharacterized protein"/>
    <property type="match status" value="1"/>
</dbReference>
<dbReference type="Gene3D" id="1.10.533.10">
    <property type="entry name" value="Death Domain, Fas"/>
    <property type="match status" value="1"/>
</dbReference>
<evidence type="ECO:0008006" key="10">
    <source>
        <dbReference type="Google" id="ProtNLM"/>
    </source>
</evidence>
<dbReference type="EMBL" id="GG666606">
    <property type="protein sequence ID" value="EEN49874.1"/>
    <property type="molecule type" value="Genomic_DNA"/>
</dbReference>
<organism>
    <name type="scientific">Branchiostoma floridae</name>
    <name type="common">Florida lancelet</name>
    <name type="synonym">Amphioxus</name>
    <dbReference type="NCBI Taxonomy" id="7739"/>
    <lineage>
        <taxon>Eukaryota</taxon>
        <taxon>Metazoa</taxon>
        <taxon>Chordata</taxon>
        <taxon>Cephalochordata</taxon>
        <taxon>Leptocardii</taxon>
        <taxon>Amphioxiformes</taxon>
        <taxon>Branchiostomatidae</taxon>
        <taxon>Branchiostoma</taxon>
    </lineage>
</organism>
<keyword evidence="2" id="KW-0378">Hydrolase</keyword>